<dbReference type="PROSITE" id="PS51192">
    <property type="entry name" value="HELICASE_ATP_BIND_1"/>
    <property type="match status" value="1"/>
</dbReference>
<proteinExistence type="predicted"/>
<dbReference type="RefSeq" id="WP_075652311.1">
    <property type="nucleotide sequence ID" value="NZ_AP019657.1"/>
</dbReference>
<dbReference type="InterPro" id="IPR027417">
    <property type="entry name" value="P-loop_NTPase"/>
</dbReference>
<protein>
    <recommendedName>
        <fullName evidence="7">DEAD/DEAH box helicase</fullName>
    </recommendedName>
</protein>
<evidence type="ECO:0000256" key="1">
    <source>
        <dbReference type="ARBA" id="ARBA00022741"/>
    </source>
</evidence>
<dbReference type="Pfam" id="PF00271">
    <property type="entry name" value="Helicase_C"/>
    <property type="match status" value="1"/>
</dbReference>
<evidence type="ECO:0000256" key="2">
    <source>
        <dbReference type="ARBA" id="ARBA00022840"/>
    </source>
</evidence>
<dbReference type="Pfam" id="PF00270">
    <property type="entry name" value="DEAD"/>
    <property type="match status" value="1"/>
</dbReference>
<organism evidence="5 6">
    <name type="scientific">Vibrio ponticus</name>
    <dbReference type="NCBI Taxonomy" id="265668"/>
    <lineage>
        <taxon>Bacteria</taxon>
        <taxon>Pseudomonadati</taxon>
        <taxon>Pseudomonadota</taxon>
        <taxon>Gammaproteobacteria</taxon>
        <taxon>Vibrionales</taxon>
        <taxon>Vibrionaceae</taxon>
        <taxon>Vibrio</taxon>
    </lineage>
</organism>
<dbReference type="NCBIfam" id="NF041067">
    <property type="entry name" value="DpdJ"/>
    <property type="match status" value="1"/>
</dbReference>
<evidence type="ECO:0008006" key="7">
    <source>
        <dbReference type="Google" id="ProtNLM"/>
    </source>
</evidence>
<keyword evidence="6" id="KW-1185">Reference proteome</keyword>
<evidence type="ECO:0000313" key="6">
    <source>
        <dbReference type="Proteomes" id="UP000186206"/>
    </source>
</evidence>
<accession>A0ABX3F6X0</accession>
<keyword evidence="2" id="KW-0067">ATP-binding</keyword>
<sequence>MTTIDKDKLIEALDKIEDKESELLAWGDVEVFSTRAEIESSLKDVGVSDYHVNDYFDALIERCFIFSIDNDGYRTRMAETVRLQVLSRQWFSKQEIEDAKPLISDFRFLKRPRQYPKRDNDAQTLITQWERKNLFQSSNEKAILSNLLKKGDDWFQLSGFQVRSTERILTKYEQHRRKRAYHPSATIVCAGTGSGKTLSFYLPAMTKLAADLINDDDRRVRILAIYPRKELLKDQFSETYREARKLDDFLESKGKRKITIGTFYGDTLSECYADDGAVFGPMVCPKHDCGGILKFNKQSKQVVCSSCHATLSSEEVITTREGAQKNPPDILFTTTEMLNQRLSDKNFNQLFGVNDSNIAIPLVLLDEVHTYEGSTGAQTSFLLKRWMSFSGINPHFVGLSATLADAKNFFADLTGTLPQNTELVESFEREIEEEGAEYLLALRGDPASQTGLLSATIQATMLGSRMLDTHVGVKRNISDDVFGQKAFVFTDDLDVINRLYNDYLDAEGKQDFFGQLRPSLRNEKPLAYLRSSDNTNCSRALKRQLGQDWSATEGIGHNLEQANIVERTSSQDSGVNQGANVVVATASLEVGYNDPTVGAVIQHKAPRNVASYLQRKGRAGRRRGMRPWMYTILSDFGRDRIAFQQYEQLIDPKVSTTKLPVENSHIHKMHASLATLEWFVKNDHQLKWLNIWSALKDPQKNAERLENLHRAVSELLDNPSKIAQLTNHIKNTLGLNDEQVKVVMWAPPRSIMMSFLPELEQNLAYSWGARGQYWQGIGDGNSGPMPKYIASQLFSGLNTQGLSVVLDRSTKNEECYKRENMAFFQTLKEFAPGRMSKRYTVRALNVPDWLVPVNFEPTPGQKDILGFDIEDAFGDVSKQVLQDYVEFDGNQIAVYQPRFVKTTRAMNKTLTNKSSSVLQWHFDIREPSNSNLTPVPKNSEWFEVLKSIDFFTHDHSTSVELIRFCTGAKANIPFAQKGLDPANIFFQWQQKNAQVAIGTKLWVDSAKFSFEFSEEKIQKLLSHNDNQKGLYYQYLHDTFLNSDQFEHEYFLANWIFECVMSALFVICHERKLALNDAFEVLCSPTGKQLLLEVVNGMFQRRSTEVGDEEQGLHQRLSDYFESDSNMSAVRCALDLDPCYGQSERYFEWGKKVLGQTLCGGINAMFLKLVSDVSEQSFNIDHSWEGDKLNIWLNENEVGGIGYITKFREVYREDPLRTLGYLSHAYETGEYEQVNFDLQHFLLELSQNQVLQQGVNNIRSANSLDDRSQATKALKLQISRLGILPSHAWNSVLYSRILKKGANSSTDQCLVDLLEEWSNYEACVDIEIPLHIVAYLASRNLGGTHSDIYSNKNRIQSQLWQRGAMIREQELGFYNQFSADKNKTERLLLTQIITAKDVLVDFDTIGTWRDKLSAELKLSGKCILVFNGGDRSQVKSVLCELNVSMIEYNKMMFYPRITKVQARLSAMHITVEVRDILQ</sequence>
<dbReference type="EMBL" id="MJMI01000141">
    <property type="protein sequence ID" value="OLQ85656.1"/>
    <property type="molecule type" value="Genomic_DNA"/>
</dbReference>
<name>A0ABX3F6X0_9VIBR</name>
<dbReference type="InterPro" id="IPR001650">
    <property type="entry name" value="Helicase_C-like"/>
</dbReference>
<evidence type="ECO:0000259" key="3">
    <source>
        <dbReference type="PROSITE" id="PS51192"/>
    </source>
</evidence>
<dbReference type="PANTHER" id="PTHR47957:SF3">
    <property type="entry name" value="ATP-DEPENDENT HELICASE HRQ1"/>
    <property type="match status" value="1"/>
</dbReference>
<dbReference type="SMART" id="SM00490">
    <property type="entry name" value="HELICc"/>
    <property type="match status" value="1"/>
</dbReference>
<dbReference type="SMART" id="SM00487">
    <property type="entry name" value="DEXDc"/>
    <property type="match status" value="1"/>
</dbReference>
<evidence type="ECO:0000313" key="5">
    <source>
        <dbReference type="EMBL" id="OLQ85656.1"/>
    </source>
</evidence>
<dbReference type="Gene3D" id="3.40.50.300">
    <property type="entry name" value="P-loop containing nucleotide triphosphate hydrolases"/>
    <property type="match status" value="2"/>
</dbReference>
<dbReference type="InterPro" id="IPR014001">
    <property type="entry name" value="Helicase_ATP-bd"/>
</dbReference>
<dbReference type="PANTHER" id="PTHR47957">
    <property type="entry name" value="ATP-DEPENDENT HELICASE HRQ1"/>
    <property type="match status" value="1"/>
</dbReference>
<dbReference type="InterPro" id="IPR011545">
    <property type="entry name" value="DEAD/DEAH_box_helicase_dom"/>
</dbReference>
<reference evidence="5 6" key="1">
    <citation type="submission" date="2016-09" db="EMBL/GenBank/DDBJ databases">
        <title>Genomic Taxonomy of the Vibrionaceae.</title>
        <authorList>
            <person name="Gonzalez-Castillo A."/>
            <person name="Gomez-Gil B."/>
            <person name="Enciso-Ibarra K."/>
        </authorList>
    </citation>
    <scope>NUCLEOTIDE SEQUENCE [LARGE SCALE GENOMIC DNA]</scope>
    <source>
        <strain evidence="5 6">CAIM 1731</strain>
    </source>
</reference>
<dbReference type="SUPFAM" id="SSF52540">
    <property type="entry name" value="P-loop containing nucleoside triphosphate hydrolases"/>
    <property type="match status" value="1"/>
</dbReference>
<feature type="domain" description="Helicase C-terminal" evidence="4">
    <location>
        <begin position="515"/>
        <end position="665"/>
    </location>
</feature>
<comment type="caution">
    <text evidence="5">The sequence shown here is derived from an EMBL/GenBank/DDBJ whole genome shotgun (WGS) entry which is preliminary data.</text>
</comment>
<keyword evidence="1" id="KW-0547">Nucleotide-binding</keyword>
<dbReference type="Proteomes" id="UP000186206">
    <property type="component" value="Unassembled WGS sequence"/>
</dbReference>
<evidence type="ECO:0000259" key="4">
    <source>
        <dbReference type="PROSITE" id="PS51194"/>
    </source>
</evidence>
<dbReference type="PROSITE" id="PS51194">
    <property type="entry name" value="HELICASE_CTER"/>
    <property type="match status" value="1"/>
</dbReference>
<feature type="domain" description="Helicase ATP-binding" evidence="3">
    <location>
        <begin position="177"/>
        <end position="421"/>
    </location>
</feature>
<gene>
    <name evidence="5" type="ORF">BIY21_18925</name>
</gene>